<sequence length="91" mass="10560">MIGISTWKTSGQIQQRYCVRNGSRRAWWVLGVPLPQAQRPWRWCPLLVSIDLLVKKIANVQLCFVNSSNNRLAEGLAKDDVSRVTFFKAWW</sequence>
<dbReference type="EMBL" id="JBBPBN010000007">
    <property type="protein sequence ID" value="KAK9034583.1"/>
    <property type="molecule type" value="Genomic_DNA"/>
</dbReference>
<evidence type="ECO:0000313" key="2">
    <source>
        <dbReference type="Proteomes" id="UP001396334"/>
    </source>
</evidence>
<keyword evidence="2" id="KW-1185">Reference proteome</keyword>
<proteinExistence type="predicted"/>
<accession>A0ABR2TBP3</accession>
<organism evidence="1 2">
    <name type="scientific">Hibiscus sabdariffa</name>
    <name type="common">roselle</name>
    <dbReference type="NCBI Taxonomy" id="183260"/>
    <lineage>
        <taxon>Eukaryota</taxon>
        <taxon>Viridiplantae</taxon>
        <taxon>Streptophyta</taxon>
        <taxon>Embryophyta</taxon>
        <taxon>Tracheophyta</taxon>
        <taxon>Spermatophyta</taxon>
        <taxon>Magnoliopsida</taxon>
        <taxon>eudicotyledons</taxon>
        <taxon>Gunneridae</taxon>
        <taxon>Pentapetalae</taxon>
        <taxon>rosids</taxon>
        <taxon>malvids</taxon>
        <taxon>Malvales</taxon>
        <taxon>Malvaceae</taxon>
        <taxon>Malvoideae</taxon>
        <taxon>Hibiscus</taxon>
    </lineage>
</organism>
<reference evidence="1 2" key="1">
    <citation type="journal article" date="2024" name="G3 (Bethesda)">
        <title>Genome assembly of Hibiscus sabdariffa L. provides insights into metabolisms of medicinal natural products.</title>
        <authorList>
            <person name="Kim T."/>
        </authorList>
    </citation>
    <scope>NUCLEOTIDE SEQUENCE [LARGE SCALE GENOMIC DNA]</scope>
    <source>
        <strain evidence="1">TK-2024</strain>
        <tissue evidence="1">Old leaves</tissue>
    </source>
</reference>
<evidence type="ECO:0000313" key="1">
    <source>
        <dbReference type="EMBL" id="KAK9034583.1"/>
    </source>
</evidence>
<dbReference type="Proteomes" id="UP001396334">
    <property type="component" value="Unassembled WGS sequence"/>
</dbReference>
<comment type="caution">
    <text evidence="1">The sequence shown here is derived from an EMBL/GenBank/DDBJ whole genome shotgun (WGS) entry which is preliminary data.</text>
</comment>
<name>A0ABR2TBP3_9ROSI</name>
<gene>
    <name evidence="1" type="ORF">V6N11_050741</name>
</gene>
<protein>
    <submittedName>
        <fullName evidence="1">Uncharacterized protein</fullName>
    </submittedName>
</protein>